<proteinExistence type="predicted"/>
<evidence type="ECO:0000259" key="12">
    <source>
        <dbReference type="PROSITE" id="PS51471"/>
    </source>
</evidence>
<dbReference type="InterPro" id="IPR005123">
    <property type="entry name" value="Oxoglu/Fe-dep_dioxygenase_dom"/>
</dbReference>
<dbReference type="PANTHER" id="PTHR12197:SF251">
    <property type="entry name" value="EG:BACR7C10.4 PROTEIN"/>
    <property type="match status" value="1"/>
</dbReference>
<feature type="compositionally biased region" description="Low complexity" evidence="9">
    <location>
        <begin position="16"/>
        <end position="26"/>
    </location>
</feature>
<feature type="domain" description="SET" evidence="10">
    <location>
        <begin position="28"/>
        <end position="354"/>
    </location>
</feature>
<feature type="compositionally biased region" description="Pro residues" evidence="9">
    <location>
        <begin position="1"/>
        <end position="15"/>
    </location>
</feature>
<dbReference type="Pfam" id="PF01753">
    <property type="entry name" value="zf-MYND"/>
    <property type="match status" value="1"/>
</dbReference>
<evidence type="ECO:0000256" key="7">
    <source>
        <dbReference type="ARBA" id="ARBA00023004"/>
    </source>
</evidence>
<evidence type="ECO:0000313" key="14">
    <source>
        <dbReference type="Proteomes" id="UP000660262"/>
    </source>
</evidence>
<dbReference type="GO" id="GO:0005506">
    <property type="term" value="F:iron ion binding"/>
    <property type="evidence" value="ECO:0007669"/>
    <property type="project" value="InterPro"/>
</dbReference>
<keyword evidence="14" id="KW-1185">Reference proteome</keyword>
<dbReference type="SUPFAM" id="SSF82199">
    <property type="entry name" value="SET domain"/>
    <property type="match status" value="1"/>
</dbReference>
<dbReference type="PROSITE" id="PS51471">
    <property type="entry name" value="FE2OG_OXY"/>
    <property type="match status" value="1"/>
</dbReference>
<gene>
    <name evidence="13" type="ORF">PPROV_000179800</name>
</gene>
<keyword evidence="4" id="KW-0862">Zinc</keyword>
<dbReference type="GO" id="GO:0051213">
    <property type="term" value="F:dioxygenase activity"/>
    <property type="evidence" value="ECO:0007669"/>
    <property type="project" value="UniProtKB-KW"/>
</dbReference>
<dbReference type="AlphaFoldDB" id="A0A830H9E2"/>
<dbReference type="Pfam" id="PF00856">
    <property type="entry name" value="SET"/>
    <property type="match status" value="1"/>
</dbReference>
<dbReference type="InterPro" id="IPR006620">
    <property type="entry name" value="Pro_4_hyd_alph"/>
</dbReference>
<evidence type="ECO:0000259" key="10">
    <source>
        <dbReference type="PROSITE" id="PS50280"/>
    </source>
</evidence>
<dbReference type="InterPro" id="IPR050869">
    <property type="entry name" value="H3K4_H4K5_MeTrfase"/>
</dbReference>
<dbReference type="GO" id="GO:0008270">
    <property type="term" value="F:zinc ion binding"/>
    <property type="evidence" value="ECO:0007669"/>
    <property type="project" value="UniProtKB-KW"/>
</dbReference>
<evidence type="ECO:0000256" key="4">
    <source>
        <dbReference type="ARBA" id="ARBA00022833"/>
    </source>
</evidence>
<feature type="domain" description="MYND-type" evidence="11">
    <location>
        <begin position="79"/>
        <end position="121"/>
    </location>
</feature>
<evidence type="ECO:0000256" key="3">
    <source>
        <dbReference type="ARBA" id="ARBA00022771"/>
    </source>
</evidence>
<protein>
    <submittedName>
        <fullName evidence="13">Uncharacterized protein</fullName>
    </submittedName>
</protein>
<dbReference type="SUPFAM" id="SSF144232">
    <property type="entry name" value="HIT/MYND zinc finger-like"/>
    <property type="match status" value="1"/>
</dbReference>
<keyword evidence="3 8" id="KW-0863">Zinc-finger</keyword>
<dbReference type="PANTHER" id="PTHR12197">
    <property type="entry name" value="HISTONE-LYSINE N-METHYLTRANSFERASE SMYD"/>
    <property type="match status" value="1"/>
</dbReference>
<dbReference type="PROSITE" id="PS50280">
    <property type="entry name" value="SET"/>
    <property type="match status" value="1"/>
</dbReference>
<accession>A0A830H9E2</accession>
<sequence>MPVTPPPQWWPPPSPSAAAAQSSASPDENLPVRYDPCALSPRRYRAFATRAIAKGDTVVTEHALAAIILKSQYHNQKGCAFCLASLPSSSSSYVMCAECSNVYYCSTKCREQHAGTHTLTCAESTDSSDPTRAFHDASASHDPIALAAECLAAALANSGGGGQQASQLSNLQPWQPWPDVSAQRANTKKRRRRAAERLWDALEESYASLRFALNYAKNVPLAALPEDARTFACAVLACEANAIPVLSRATSSASASANDTTVAKAKAMGIPDSARRARALVALAERKNNDDRTVGTCCVEAMAVFPTIGRASHSCVPNVQLEAHAGAAPGQPPYAALVALRDIVEGEELTLNYSTIAGSDAESRQADVRSRFFRCANDDGGGDMNHPMWTCTCARCAFDAFGVEAEAAVDIPFALALQEEARYADSEAVLDAWLAVHRGSSKPRDTLIAEHALGVCKLLQGLWDDAHSTWRDASKRYPDHVNPNIDKQLRKDVAFSYWLQSGDSSEQLPYRRVPVPIQPGSLAPPDVFCTIRPALTSEECTRIIDLAEARAAQGNGWTTARHYSVPTTDLPLDSIPEALSIFNAAMKRSINAMLLEQFPQLVNGRTRVAVHDAFVVRYDEHRNALPEHTDESEVSLTIALNDAAVGGGTYFPSTASTVPFDGTVVRPDVGHVVSFAGGTTRHAGEPVSRGVRYIIAAFLYFSKNLV</sequence>
<dbReference type="InterPro" id="IPR001214">
    <property type="entry name" value="SET_dom"/>
</dbReference>
<feature type="domain" description="Fe2OG dioxygenase" evidence="12">
    <location>
        <begin position="609"/>
        <end position="702"/>
    </location>
</feature>
<evidence type="ECO:0000256" key="8">
    <source>
        <dbReference type="PROSITE-ProRule" id="PRU00134"/>
    </source>
</evidence>
<dbReference type="SMART" id="SM00702">
    <property type="entry name" value="P4Hc"/>
    <property type="match status" value="1"/>
</dbReference>
<dbReference type="InterPro" id="IPR002893">
    <property type="entry name" value="Znf_MYND"/>
</dbReference>
<dbReference type="Gene3D" id="1.10.220.160">
    <property type="match status" value="1"/>
</dbReference>
<evidence type="ECO:0000313" key="13">
    <source>
        <dbReference type="EMBL" id="GHP03043.1"/>
    </source>
</evidence>
<comment type="caution">
    <text evidence="13">The sequence shown here is derived from an EMBL/GenBank/DDBJ whole genome shotgun (WGS) entry which is preliminary data.</text>
</comment>
<dbReference type="PROSITE" id="PS50865">
    <property type="entry name" value="ZF_MYND_2"/>
    <property type="match status" value="1"/>
</dbReference>
<feature type="region of interest" description="Disordered" evidence="9">
    <location>
        <begin position="164"/>
        <end position="189"/>
    </location>
</feature>
<keyword evidence="7" id="KW-0408">Iron</keyword>
<dbReference type="EMBL" id="BNJQ01000004">
    <property type="protein sequence ID" value="GHP03043.1"/>
    <property type="molecule type" value="Genomic_DNA"/>
</dbReference>
<dbReference type="GO" id="GO:0031418">
    <property type="term" value="F:L-ascorbic acid binding"/>
    <property type="evidence" value="ECO:0007669"/>
    <property type="project" value="InterPro"/>
</dbReference>
<keyword evidence="5" id="KW-0223">Dioxygenase</keyword>
<dbReference type="InterPro" id="IPR046341">
    <property type="entry name" value="SET_dom_sf"/>
</dbReference>
<name>A0A830H9E2_9CHLO</name>
<organism evidence="13 14">
    <name type="scientific">Pycnococcus provasolii</name>
    <dbReference type="NCBI Taxonomy" id="41880"/>
    <lineage>
        <taxon>Eukaryota</taxon>
        <taxon>Viridiplantae</taxon>
        <taxon>Chlorophyta</taxon>
        <taxon>Pseudoscourfieldiophyceae</taxon>
        <taxon>Pseudoscourfieldiales</taxon>
        <taxon>Pycnococcaceae</taxon>
        <taxon>Pycnococcus</taxon>
    </lineage>
</organism>
<dbReference type="GO" id="GO:0016705">
    <property type="term" value="F:oxidoreductase activity, acting on paired donors, with incorporation or reduction of molecular oxygen"/>
    <property type="evidence" value="ECO:0007669"/>
    <property type="project" value="InterPro"/>
</dbReference>
<feature type="region of interest" description="Disordered" evidence="9">
    <location>
        <begin position="1"/>
        <end position="29"/>
    </location>
</feature>
<evidence type="ECO:0000259" key="11">
    <source>
        <dbReference type="PROSITE" id="PS50865"/>
    </source>
</evidence>
<reference evidence="13" key="1">
    <citation type="submission" date="2020-10" db="EMBL/GenBank/DDBJ databases">
        <title>Unveiling of a novel bifunctional photoreceptor, Dualchrome1, isolated from a cosmopolitan green alga.</title>
        <authorList>
            <person name="Suzuki S."/>
            <person name="Kawachi M."/>
        </authorList>
    </citation>
    <scope>NUCLEOTIDE SEQUENCE</scope>
    <source>
        <strain evidence="13">NIES 2893</strain>
    </source>
</reference>
<evidence type="ECO:0000256" key="2">
    <source>
        <dbReference type="ARBA" id="ARBA00022723"/>
    </source>
</evidence>
<dbReference type="Gene3D" id="2.60.120.620">
    <property type="entry name" value="q2cbj1_9rhob like domain"/>
    <property type="match status" value="1"/>
</dbReference>
<evidence type="ECO:0000256" key="6">
    <source>
        <dbReference type="ARBA" id="ARBA00023002"/>
    </source>
</evidence>
<evidence type="ECO:0000256" key="1">
    <source>
        <dbReference type="ARBA" id="ARBA00001961"/>
    </source>
</evidence>
<keyword evidence="2" id="KW-0479">Metal-binding</keyword>
<comment type="cofactor">
    <cofactor evidence="1">
        <name>L-ascorbate</name>
        <dbReference type="ChEBI" id="CHEBI:38290"/>
    </cofactor>
</comment>
<keyword evidence="6" id="KW-0560">Oxidoreductase</keyword>
<dbReference type="Gene3D" id="2.170.270.10">
    <property type="entry name" value="SET domain"/>
    <property type="match status" value="2"/>
</dbReference>
<evidence type="ECO:0000256" key="9">
    <source>
        <dbReference type="SAM" id="MobiDB-lite"/>
    </source>
</evidence>
<dbReference type="Proteomes" id="UP000660262">
    <property type="component" value="Unassembled WGS sequence"/>
</dbReference>
<dbReference type="Gene3D" id="6.10.140.2220">
    <property type="match status" value="1"/>
</dbReference>
<evidence type="ECO:0000256" key="5">
    <source>
        <dbReference type="ARBA" id="ARBA00022964"/>
    </source>
</evidence>
<dbReference type="OrthoDB" id="498233at2759"/>
<dbReference type="GO" id="GO:0005634">
    <property type="term" value="C:nucleus"/>
    <property type="evidence" value="ECO:0007669"/>
    <property type="project" value="TreeGrafter"/>
</dbReference>